<dbReference type="AlphaFoldDB" id="A0A8H4QM11"/>
<accession>A0A8H4QM11</accession>
<dbReference type="EMBL" id="JAACJL010000045">
    <property type="protein sequence ID" value="KAF4613607.1"/>
    <property type="molecule type" value="Genomic_DNA"/>
</dbReference>
<comment type="caution">
    <text evidence="1">The sequence shown here is derived from an EMBL/GenBank/DDBJ whole genome shotgun (WGS) entry which is preliminary data.</text>
</comment>
<protein>
    <submittedName>
        <fullName evidence="1">Uncharacterized protein</fullName>
    </submittedName>
</protein>
<evidence type="ECO:0000313" key="1">
    <source>
        <dbReference type="EMBL" id="KAF4613607.1"/>
    </source>
</evidence>
<dbReference type="Proteomes" id="UP000521872">
    <property type="component" value="Unassembled WGS sequence"/>
</dbReference>
<keyword evidence="2" id="KW-1185">Reference proteome</keyword>
<name>A0A8H4QM11_9AGAR</name>
<organism evidence="1 2">
    <name type="scientific">Agrocybe pediades</name>
    <dbReference type="NCBI Taxonomy" id="84607"/>
    <lineage>
        <taxon>Eukaryota</taxon>
        <taxon>Fungi</taxon>
        <taxon>Dikarya</taxon>
        <taxon>Basidiomycota</taxon>
        <taxon>Agaricomycotina</taxon>
        <taxon>Agaricomycetes</taxon>
        <taxon>Agaricomycetidae</taxon>
        <taxon>Agaricales</taxon>
        <taxon>Agaricineae</taxon>
        <taxon>Strophariaceae</taxon>
        <taxon>Agrocybe</taxon>
    </lineage>
</organism>
<sequence length="45" mass="4815">MPTAILIHSQPVAFGQNPSHNVDFSDVLRYSLQAPGLHGNSHSSS</sequence>
<proteinExistence type="predicted"/>
<evidence type="ECO:0000313" key="2">
    <source>
        <dbReference type="Proteomes" id="UP000521872"/>
    </source>
</evidence>
<gene>
    <name evidence="1" type="ORF">D9613_008184</name>
</gene>
<reference evidence="1 2" key="1">
    <citation type="submission" date="2019-12" db="EMBL/GenBank/DDBJ databases">
        <authorList>
            <person name="Floudas D."/>
            <person name="Bentzer J."/>
            <person name="Ahren D."/>
            <person name="Johansson T."/>
            <person name="Persson P."/>
            <person name="Tunlid A."/>
        </authorList>
    </citation>
    <scope>NUCLEOTIDE SEQUENCE [LARGE SCALE GENOMIC DNA]</scope>
    <source>
        <strain evidence="1 2">CBS 102.39</strain>
    </source>
</reference>